<dbReference type="FunFam" id="2.40.100.10:FF:000025">
    <property type="entry name" value="Peptidyl-prolyl cis-trans isomerase CYP19-2"/>
    <property type="match status" value="1"/>
</dbReference>
<dbReference type="OrthoDB" id="407558at2759"/>
<feature type="domain" description="PPIase cyclophilin-type" evidence="8">
    <location>
        <begin position="14"/>
        <end position="171"/>
    </location>
</feature>
<evidence type="ECO:0000313" key="10">
    <source>
        <dbReference type="Proteomes" id="UP001153620"/>
    </source>
</evidence>
<dbReference type="SUPFAM" id="SSF50891">
    <property type="entry name" value="Cyclophilin-like"/>
    <property type="match status" value="1"/>
</dbReference>
<dbReference type="InterPro" id="IPR029000">
    <property type="entry name" value="Cyclophilin-like_dom_sf"/>
</dbReference>
<organism evidence="9 10">
    <name type="scientific">Chironomus riparius</name>
    <dbReference type="NCBI Taxonomy" id="315576"/>
    <lineage>
        <taxon>Eukaryota</taxon>
        <taxon>Metazoa</taxon>
        <taxon>Ecdysozoa</taxon>
        <taxon>Arthropoda</taxon>
        <taxon>Hexapoda</taxon>
        <taxon>Insecta</taxon>
        <taxon>Pterygota</taxon>
        <taxon>Neoptera</taxon>
        <taxon>Endopterygota</taxon>
        <taxon>Diptera</taxon>
        <taxon>Nematocera</taxon>
        <taxon>Chironomoidea</taxon>
        <taxon>Chironomidae</taxon>
        <taxon>Chironominae</taxon>
        <taxon>Chironomus</taxon>
    </lineage>
</organism>
<dbReference type="PRINTS" id="PR00153">
    <property type="entry name" value="CSAPPISMRASE"/>
</dbReference>
<feature type="repeat" description="TPR" evidence="7">
    <location>
        <begin position="298"/>
        <end position="331"/>
    </location>
</feature>
<dbReference type="GO" id="GO:0006457">
    <property type="term" value="P:protein folding"/>
    <property type="evidence" value="ECO:0007669"/>
    <property type="project" value="TreeGrafter"/>
</dbReference>
<dbReference type="Proteomes" id="UP001153620">
    <property type="component" value="Chromosome 2"/>
</dbReference>
<dbReference type="SMART" id="SM00028">
    <property type="entry name" value="TPR"/>
    <property type="match status" value="3"/>
</dbReference>
<dbReference type="PANTHER" id="PTHR11071:SF497">
    <property type="entry name" value="CYCLOPHILIN 40, ISOFORM A"/>
    <property type="match status" value="1"/>
</dbReference>
<dbReference type="EMBL" id="OU895878">
    <property type="protein sequence ID" value="CAG9805815.1"/>
    <property type="molecule type" value="Genomic_DNA"/>
</dbReference>
<dbReference type="EC" id="5.2.1.8" evidence="2"/>
<dbReference type="PROSITE" id="PS50005">
    <property type="entry name" value="TPR"/>
    <property type="match status" value="1"/>
</dbReference>
<evidence type="ECO:0000256" key="5">
    <source>
        <dbReference type="ARBA" id="ARBA00023110"/>
    </source>
</evidence>
<evidence type="ECO:0000256" key="3">
    <source>
        <dbReference type="ARBA" id="ARBA00022737"/>
    </source>
</evidence>
<reference evidence="9" key="2">
    <citation type="submission" date="2022-10" db="EMBL/GenBank/DDBJ databases">
        <authorList>
            <consortium name="ENA_rothamsted_submissions"/>
            <consortium name="culmorum"/>
            <person name="King R."/>
        </authorList>
    </citation>
    <scope>NUCLEOTIDE SEQUENCE</scope>
</reference>
<dbReference type="InterPro" id="IPR011990">
    <property type="entry name" value="TPR-like_helical_dom_sf"/>
</dbReference>
<evidence type="ECO:0000256" key="7">
    <source>
        <dbReference type="PROSITE-ProRule" id="PRU00339"/>
    </source>
</evidence>
<evidence type="ECO:0000259" key="8">
    <source>
        <dbReference type="PROSITE" id="PS50072"/>
    </source>
</evidence>
<name>A0A9N9RYL2_9DIPT</name>
<dbReference type="AlphaFoldDB" id="A0A9N9RYL2"/>
<dbReference type="PROSITE" id="PS50072">
    <property type="entry name" value="CSA_PPIASE_2"/>
    <property type="match status" value="1"/>
</dbReference>
<evidence type="ECO:0000256" key="4">
    <source>
        <dbReference type="ARBA" id="ARBA00022803"/>
    </source>
</evidence>
<dbReference type="Gene3D" id="1.25.40.10">
    <property type="entry name" value="Tetratricopeptide repeat domain"/>
    <property type="match status" value="1"/>
</dbReference>
<accession>A0A9N9RYL2</accession>
<protein>
    <recommendedName>
        <fullName evidence="2">peptidylprolyl isomerase</fullName>
        <ecNumber evidence="2">5.2.1.8</ecNumber>
    </recommendedName>
</protein>
<evidence type="ECO:0000256" key="2">
    <source>
        <dbReference type="ARBA" id="ARBA00013194"/>
    </source>
</evidence>
<dbReference type="InterPro" id="IPR019734">
    <property type="entry name" value="TPR_rpt"/>
</dbReference>
<keyword evidence="4 7" id="KW-0802">TPR repeat</keyword>
<keyword evidence="3" id="KW-0677">Repeat</keyword>
<keyword evidence="10" id="KW-1185">Reference proteome</keyword>
<keyword evidence="6" id="KW-0413">Isomerase</keyword>
<sequence length="361" mass="41553">MPEMLANLTNPIVYLDIRIGKEEVGRIVIELRKDVCPKTCENFRLLCTGEKGFCYRGSRFHKVIKLCLAQGGDISEKRNGTSGKSIYGKYFEDENFELKHDPGSISMANCGRPNSNHSQFFITSVECYHLDGTNVVFGHVRKGLSIIGEMEVYATDEGTPTRDIIISNCGELGADENWGYCDNDVTLEDLPPFPCDWDKVHEDFLINEKLDILNKIKEAGNYFYRNEDYTKSARKYKKVTRYFNHFKDVTIDQDEIRALDTFQLTNLTNLAATELKLHDFEDVMYSCSAAIKLDPDNTKALYRRGIANIELKNYEMALNDLKIALKLSPSNRAVLKEFERAKKCLTNYRETEKVHYRKMFQ</sequence>
<gene>
    <name evidence="9" type="ORF">CHIRRI_LOCUS8683</name>
</gene>
<evidence type="ECO:0000256" key="1">
    <source>
        <dbReference type="ARBA" id="ARBA00000971"/>
    </source>
</evidence>
<dbReference type="FunFam" id="1.25.40.10:FF:000029">
    <property type="entry name" value="peptidyl-prolyl cis-trans isomerase D"/>
    <property type="match status" value="1"/>
</dbReference>
<dbReference type="SUPFAM" id="SSF48452">
    <property type="entry name" value="TPR-like"/>
    <property type="match status" value="1"/>
</dbReference>
<comment type="catalytic activity">
    <reaction evidence="1">
        <text>[protein]-peptidylproline (omega=180) = [protein]-peptidylproline (omega=0)</text>
        <dbReference type="Rhea" id="RHEA:16237"/>
        <dbReference type="Rhea" id="RHEA-COMP:10747"/>
        <dbReference type="Rhea" id="RHEA-COMP:10748"/>
        <dbReference type="ChEBI" id="CHEBI:83833"/>
        <dbReference type="ChEBI" id="CHEBI:83834"/>
        <dbReference type="EC" id="5.2.1.8"/>
    </reaction>
</comment>
<reference evidence="9" key="1">
    <citation type="submission" date="2022-01" db="EMBL/GenBank/DDBJ databases">
        <authorList>
            <person name="King R."/>
        </authorList>
    </citation>
    <scope>NUCLEOTIDE SEQUENCE</scope>
</reference>
<dbReference type="GO" id="GO:0016018">
    <property type="term" value="F:cyclosporin A binding"/>
    <property type="evidence" value="ECO:0007669"/>
    <property type="project" value="TreeGrafter"/>
</dbReference>
<dbReference type="Gene3D" id="2.40.100.10">
    <property type="entry name" value="Cyclophilin-like"/>
    <property type="match status" value="1"/>
</dbReference>
<dbReference type="PANTHER" id="PTHR11071">
    <property type="entry name" value="PEPTIDYL-PROLYL CIS-TRANS ISOMERASE"/>
    <property type="match status" value="1"/>
</dbReference>
<dbReference type="Pfam" id="PF00160">
    <property type="entry name" value="Pro_isomerase"/>
    <property type="match status" value="1"/>
</dbReference>
<keyword evidence="5" id="KW-0697">Rotamase</keyword>
<proteinExistence type="predicted"/>
<evidence type="ECO:0000313" key="9">
    <source>
        <dbReference type="EMBL" id="CAG9805815.1"/>
    </source>
</evidence>
<dbReference type="InterPro" id="IPR002130">
    <property type="entry name" value="Cyclophilin-type_PPIase_dom"/>
</dbReference>
<dbReference type="GO" id="GO:0005739">
    <property type="term" value="C:mitochondrion"/>
    <property type="evidence" value="ECO:0007669"/>
    <property type="project" value="TreeGrafter"/>
</dbReference>
<evidence type="ECO:0000256" key="6">
    <source>
        <dbReference type="ARBA" id="ARBA00023235"/>
    </source>
</evidence>
<dbReference type="GO" id="GO:0003755">
    <property type="term" value="F:peptidyl-prolyl cis-trans isomerase activity"/>
    <property type="evidence" value="ECO:0007669"/>
    <property type="project" value="UniProtKB-KW"/>
</dbReference>